<evidence type="ECO:0000313" key="1">
    <source>
        <dbReference type="EMBL" id="PTD09458.1"/>
    </source>
</evidence>
<organism evidence="1 3">
    <name type="scientific">Fusarium culmorum</name>
    <dbReference type="NCBI Taxonomy" id="5516"/>
    <lineage>
        <taxon>Eukaryota</taxon>
        <taxon>Fungi</taxon>
        <taxon>Dikarya</taxon>
        <taxon>Ascomycota</taxon>
        <taxon>Pezizomycotina</taxon>
        <taxon>Sordariomycetes</taxon>
        <taxon>Hypocreomycetidae</taxon>
        <taxon>Hypocreales</taxon>
        <taxon>Nectriaceae</taxon>
        <taxon>Fusarium</taxon>
    </lineage>
</organism>
<protein>
    <submittedName>
        <fullName evidence="1">Uncharacterized protein</fullName>
    </submittedName>
</protein>
<accession>A0A2T4H0Z1</accession>
<dbReference type="EMBL" id="PVEM01000003">
    <property type="protein sequence ID" value="PTD09458.1"/>
    <property type="molecule type" value="Genomic_DNA"/>
</dbReference>
<reference evidence="1 3" key="1">
    <citation type="submission" date="2018-02" db="EMBL/GenBank/DDBJ databases">
        <title>Fusarium culmorum secondary metabolites in fungal-bacterial-plant interactions.</title>
        <authorList>
            <person name="Schmidt R."/>
        </authorList>
    </citation>
    <scope>NUCLEOTIDE SEQUENCE [LARGE SCALE GENOMIC DNA]</scope>
    <source>
        <strain evidence="1 3">PV</strain>
    </source>
</reference>
<name>A0A2T4H0Z1_FUSCU</name>
<sequence>MSGTCSLAYTDSQAISQQDTTECQGNENLISVQLGHVSPQEARWWAAILAPGQGWQTNLEYGQETFVSPWSINVQQNFDFLLLHNTESRYIGHCSSTTFYRGIRPLLLSVFYKPTIKCNAVTPWLQGSLAAIKINSFKRFILGKYLLTSPLPYSSEQYSHLFNSISIVFYSFSSLNATLEFLYANRRHLEYKDGNIRSLVLQKADSQPILIKPPAQPLTQGFTADTSYKGLDRDQEAISENATRNIFGWLRVDGYAQGEQDIWKHE</sequence>
<dbReference type="AlphaFoldDB" id="A0A2T4H0Z1"/>
<dbReference type="EMBL" id="CP064749">
    <property type="protein sequence ID" value="QPC64227.1"/>
    <property type="molecule type" value="Genomic_DNA"/>
</dbReference>
<dbReference type="OrthoDB" id="3549294at2759"/>
<evidence type="ECO:0000313" key="2">
    <source>
        <dbReference type="EMBL" id="QPC64227.1"/>
    </source>
</evidence>
<proteinExistence type="predicted"/>
<dbReference type="Proteomes" id="UP000241587">
    <property type="component" value="Unassembled WGS sequence"/>
</dbReference>
<dbReference type="Proteomes" id="UP000663297">
    <property type="component" value="Chromosome 3"/>
</dbReference>
<gene>
    <name evidence="1" type="ORF">FCULG_00007435</name>
    <name evidence="2" type="ORF">HYE67_006458</name>
</gene>
<reference evidence="2" key="2">
    <citation type="submission" date="2020-11" db="EMBL/GenBank/DDBJ databases">
        <title>The chromosome-scale genome resource for two endophytic Fusarium species: F. culmorum and F. pseudograminearum.</title>
        <authorList>
            <person name="Yuan Z."/>
        </authorList>
    </citation>
    <scope>NUCLEOTIDE SEQUENCE</scope>
    <source>
        <strain evidence="2">Class2-1B</strain>
    </source>
</reference>
<keyword evidence="3" id="KW-1185">Reference proteome</keyword>
<evidence type="ECO:0000313" key="3">
    <source>
        <dbReference type="Proteomes" id="UP000241587"/>
    </source>
</evidence>